<reference evidence="1 2" key="1">
    <citation type="submission" date="2017-06" db="EMBL/GenBank/DDBJ databases">
        <authorList>
            <person name="Varghese N."/>
            <person name="Submissions S."/>
        </authorList>
    </citation>
    <scope>NUCLEOTIDE SEQUENCE [LARGE SCALE GENOMIC DNA]</scope>
    <source>
        <strain evidence="1 2">DSM 19840</strain>
    </source>
</reference>
<sequence>MIKKTTLILLLLISIKTFSQKCKTDKDPFTNEKITSFDFYNKTVYFEIKNDSIRFDIKFNYWGERKHEFTEGTEILIKLENGIKIELKTIKQSKPKIESITSSSNGPFFPGFGGGFNTTSSENFTAYSFTFLLNKTELKSLTESKIDIIRIPDTDEGEHVDLEAKGKTKQKIKAIKKGATCISENI</sequence>
<comment type="caution">
    <text evidence="1">The sequence shown here is derived from an EMBL/GenBank/DDBJ whole genome shotgun (WGS) entry which is preliminary data.</text>
</comment>
<proteinExistence type="predicted"/>
<dbReference type="RefSeq" id="WP_089260734.1">
    <property type="nucleotide sequence ID" value="NZ_FZNV01000003.1"/>
</dbReference>
<evidence type="ECO:0000313" key="2">
    <source>
        <dbReference type="Proteomes" id="UP000198337"/>
    </source>
</evidence>
<keyword evidence="2" id="KW-1185">Reference proteome</keyword>
<gene>
    <name evidence="1" type="ORF">SAMN04488009_2279</name>
</gene>
<protein>
    <submittedName>
        <fullName evidence="1">Uncharacterized protein</fullName>
    </submittedName>
</protein>
<dbReference type="EMBL" id="FZNV01000003">
    <property type="protein sequence ID" value="SNR54363.1"/>
    <property type="molecule type" value="Genomic_DNA"/>
</dbReference>
<accession>A0ABY1SHL7</accession>
<name>A0ABY1SHL7_9FLAO</name>
<evidence type="ECO:0000313" key="1">
    <source>
        <dbReference type="EMBL" id="SNR54363.1"/>
    </source>
</evidence>
<dbReference type="Proteomes" id="UP000198337">
    <property type="component" value="Unassembled WGS sequence"/>
</dbReference>
<organism evidence="1 2">
    <name type="scientific">Maribacter sedimenticola</name>
    <dbReference type="NCBI Taxonomy" id="228956"/>
    <lineage>
        <taxon>Bacteria</taxon>
        <taxon>Pseudomonadati</taxon>
        <taxon>Bacteroidota</taxon>
        <taxon>Flavobacteriia</taxon>
        <taxon>Flavobacteriales</taxon>
        <taxon>Flavobacteriaceae</taxon>
        <taxon>Maribacter</taxon>
    </lineage>
</organism>